<reference evidence="1 2" key="1">
    <citation type="submission" date="2017-07" db="EMBL/GenBank/DDBJ databases">
        <title>The genome sequence of Paludifilum halophilum highlights mechanisms for microbial adaptation to high salt environemnts.</title>
        <authorList>
            <person name="Belbahri L."/>
        </authorList>
    </citation>
    <scope>NUCLEOTIDE SEQUENCE [LARGE SCALE GENOMIC DNA]</scope>
    <source>
        <strain evidence="1 2">DSM 102817</strain>
    </source>
</reference>
<sequence>MDGSGPEPNPPFYNIGSMNQLEEEVHKKQKEGKYRLFDLTFFNPLIKDETYVNRLHLSPRFLELNKYDDIKHLKTEDPLVNAHRTGVY</sequence>
<proteinExistence type="predicted"/>
<gene>
    <name evidence="1" type="ORF">CHM34_11050</name>
</gene>
<dbReference type="AlphaFoldDB" id="A0A235B560"/>
<evidence type="ECO:0000313" key="2">
    <source>
        <dbReference type="Proteomes" id="UP000215459"/>
    </source>
</evidence>
<dbReference type="Proteomes" id="UP000215459">
    <property type="component" value="Unassembled WGS sequence"/>
</dbReference>
<accession>A0A235B560</accession>
<organism evidence="1 2">
    <name type="scientific">Paludifilum halophilum</name>
    <dbReference type="NCBI Taxonomy" id="1642702"/>
    <lineage>
        <taxon>Bacteria</taxon>
        <taxon>Bacillati</taxon>
        <taxon>Bacillota</taxon>
        <taxon>Bacilli</taxon>
        <taxon>Bacillales</taxon>
        <taxon>Thermoactinomycetaceae</taxon>
        <taxon>Paludifilum</taxon>
    </lineage>
</organism>
<evidence type="ECO:0000313" key="1">
    <source>
        <dbReference type="EMBL" id="OYD07434.1"/>
    </source>
</evidence>
<protein>
    <submittedName>
        <fullName evidence="1">Uncharacterized protein</fullName>
    </submittedName>
</protein>
<keyword evidence="2" id="KW-1185">Reference proteome</keyword>
<name>A0A235B560_9BACL</name>
<comment type="caution">
    <text evidence="1">The sequence shown here is derived from an EMBL/GenBank/DDBJ whole genome shotgun (WGS) entry which is preliminary data.</text>
</comment>
<dbReference type="EMBL" id="NOWF01000006">
    <property type="protein sequence ID" value="OYD07434.1"/>
    <property type="molecule type" value="Genomic_DNA"/>
</dbReference>